<gene>
    <name evidence="8" type="ORF">CE91St55_41120</name>
</gene>
<feature type="transmembrane region" description="Helical" evidence="7">
    <location>
        <begin position="241"/>
        <end position="263"/>
    </location>
</feature>
<sequence length="273" mass="30652">MQKKRMIGLAVHGTLLFILFLTIYPLFVMVISSLKTNIQIYQNLYFFSLPLHFEHYKIAFGQIYRSILNSLIITAGNVLLTLIISTLAGYAFARFQFKGKNLLFMTMMMMMMVPYFLILIPQFIISQKMHLLNTYAVQILPPSSAFAILSTFLITTHMESLPKSLFEMATIEGASDFKIFYYIALPLSKPILATVCITTLISSWNNYIWPLVSANAEKVRPVILQVSKVVASTYQMPGVNFAAYVIASVPLLLIFTVATKPFVEGLTAGAVKA</sequence>
<proteinExistence type="inferred from homology"/>
<protein>
    <submittedName>
        <fullName evidence="8">ABC transporter permease</fullName>
    </submittedName>
</protein>
<comment type="subcellular location">
    <subcellularLocation>
        <location evidence="1 7">Cell membrane</location>
        <topology evidence="1 7">Multi-pass membrane protein</topology>
    </subcellularLocation>
</comment>
<dbReference type="CDD" id="cd06261">
    <property type="entry name" value="TM_PBP2"/>
    <property type="match status" value="1"/>
</dbReference>
<dbReference type="AlphaFoldDB" id="A0A174SP04"/>
<comment type="similarity">
    <text evidence="7">Belongs to the binding-protein-dependent transport system permease family.</text>
</comment>
<dbReference type="EMBL" id="BQNJ01000001">
    <property type="protein sequence ID" value="GKH02131.1"/>
    <property type="molecule type" value="Genomic_DNA"/>
</dbReference>
<dbReference type="InterPro" id="IPR000515">
    <property type="entry name" value="MetI-like"/>
</dbReference>
<dbReference type="InterPro" id="IPR035906">
    <property type="entry name" value="MetI-like_sf"/>
</dbReference>
<keyword evidence="6 7" id="KW-0472">Membrane</keyword>
<evidence type="ECO:0000256" key="3">
    <source>
        <dbReference type="ARBA" id="ARBA00022475"/>
    </source>
</evidence>
<dbReference type="RefSeq" id="WP_006773729.1">
    <property type="nucleotide sequence ID" value="NZ_BQNJ01000001.1"/>
</dbReference>
<keyword evidence="3" id="KW-1003">Cell membrane</keyword>
<evidence type="ECO:0000256" key="2">
    <source>
        <dbReference type="ARBA" id="ARBA00022448"/>
    </source>
</evidence>
<evidence type="ECO:0000256" key="6">
    <source>
        <dbReference type="ARBA" id="ARBA00023136"/>
    </source>
</evidence>
<evidence type="ECO:0000313" key="9">
    <source>
        <dbReference type="Proteomes" id="UP001055091"/>
    </source>
</evidence>
<reference evidence="8" key="1">
    <citation type="submission" date="2022-01" db="EMBL/GenBank/DDBJ databases">
        <title>Novel bile acid biosynthetic pathways are enriched in the microbiome of centenarians.</title>
        <authorList>
            <person name="Sato Y."/>
            <person name="Atarashi K."/>
            <person name="Plichta R.D."/>
            <person name="Arai Y."/>
            <person name="Sasajima S."/>
            <person name="Kearney M.S."/>
            <person name="Suda W."/>
            <person name="Takeshita K."/>
            <person name="Sasaki T."/>
            <person name="Okamoto S."/>
            <person name="Skelly N.A."/>
            <person name="Okamura Y."/>
            <person name="Vlamakis H."/>
            <person name="Li Y."/>
            <person name="Tanoue T."/>
            <person name="Takei H."/>
            <person name="Nittono H."/>
            <person name="Narushima S."/>
            <person name="Irie J."/>
            <person name="Itoh H."/>
            <person name="Moriya K."/>
            <person name="Sugiura Y."/>
            <person name="Suematsu M."/>
            <person name="Moritoki N."/>
            <person name="Shibata S."/>
            <person name="Littman R.D."/>
            <person name="Fischbach A.M."/>
            <person name="Uwamino Y."/>
            <person name="Inoue T."/>
            <person name="Honda A."/>
            <person name="Hattori M."/>
            <person name="Murai T."/>
            <person name="Xavier J.R."/>
            <person name="Hirose N."/>
            <person name="Honda K."/>
        </authorList>
    </citation>
    <scope>NUCLEOTIDE SEQUENCE</scope>
    <source>
        <strain evidence="8">CE91-St55</strain>
    </source>
</reference>
<dbReference type="SUPFAM" id="SSF161098">
    <property type="entry name" value="MetI-like"/>
    <property type="match status" value="1"/>
</dbReference>
<organism evidence="8 9">
    <name type="scientific">Hungatella hathewayi</name>
    <dbReference type="NCBI Taxonomy" id="154046"/>
    <lineage>
        <taxon>Bacteria</taxon>
        <taxon>Bacillati</taxon>
        <taxon>Bacillota</taxon>
        <taxon>Clostridia</taxon>
        <taxon>Lachnospirales</taxon>
        <taxon>Lachnospiraceae</taxon>
        <taxon>Hungatella</taxon>
    </lineage>
</organism>
<dbReference type="GO" id="GO:0055085">
    <property type="term" value="P:transmembrane transport"/>
    <property type="evidence" value="ECO:0007669"/>
    <property type="project" value="InterPro"/>
</dbReference>
<name>A0A174SP04_9FIRM</name>
<evidence type="ECO:0000256" key="5">
    <source>
        <dbReference type="ARBA" id="ARBA00022989"/>
    </source>
</evidence>
<dbReference type="GeneID" id="93153024"/>
<feature type="transmembrane region" description="Helical" evidence="7">
    <location>
        <begin position="67"/>
        <end position="90"/>
    </location>
</feature>
<evidence type="ECO:0000256" key="1">
    <source>
        <dbReference type="ARBA" id="ARBA00004651"/>
    </source>
</evidence>
<evidence type="ECO:0000313" key="8">
    <source>
        <dbReference type="EMBL" id="GKH02131.1"/>
    </source>
</evidence>
<feature type="transmembrane region" description="Helical" evidence="7">
    <location>
        <begin position="136"/>
        <end position="158"/>
    </location>
</feature>
<keyword evidence="2 7" id="KW-0813">Transport</keyword>
<dbReference type="PROSITE" id="PS50928">
    <property type="entry name" value="ABC_TM1"/>
    <property type="match status" value="1"/>
</dbReference>
<dbReference type="Gene3D" id="1.10.3720.10">
    <property type="entry name" value="MetI-like"/>
    <property type="match status" value="1"/>
</dbReference>
<evidence type="ECO:0000256" key="4">
    <source>
        <dbReference type="ARBA" id="ARBA00022692"/>
    </source>
</evidence>
<accession>A0A174SP04</accession>
<keyword evidence="5 7" id="KW-1133">Transmembrane helix</keyword>
<dbReference type="Proteomes" id="UP001055091">
    <property type="component" value="Unassembled WGS sequence"/>
</dbReference>
<dbReference type="PANTHER" id="PTHR43744:SF8">
    <property type="entry name" value="SN-GLYCEROL-3-PHOSPHATE TRANSPORT SYSTEM PERMEASE PROTEIN UGPE"/>
    <property type="match status" value="1"/>
</dbReference>
<feature type="transmembrane region" description="Helical" evidence="7">
    <location>
        <begin position="7"/>
        <end position="27"/>
    </location>
</feature>
<dbReference type="GO" id="GO:0005886">
    <property type="term" value="C:plasma membrane"/>
    <property type="evidence" value="ECO:0007669"/>
    <property type="project" value="UniProtKB-SubCell"/>
</dbReference>
<comment type="caution">
    <text evidence="8">The sequence shown here is derived from an EMBL/GenBank/DDBJ whole genome shotgun (WGS) entry which is preliminary data.</text>
</comment>
<keyword evidence="4 7" id="KW-0812">Transmembrane</keyword>
<evidence type="ECO:0000256" key="7">
    <source>
        <dbReference type="RuleBase" id="RU363032"/>
    </source>
</evidence>
<feature type="transmembrane region" description="Helical" evidence="7">
    <location>
        <begin position="179"/>
        <end position="201"/>
    </location>
</feature>
<dbReference type="PANTHER" id="PTHR43744">
    <property type="entry name" value="ABC TRANSPORTER PERMEASE PROTEIN MG189-RELATED-RELATED"/>
    <property type="match status" value="1"/>
</dbReference>
<feature type="transmembrane region" description="Helical" evidence="7">
    <location>
        <begin position="102"/>
        <end position="124"/>
    </location>
</feature>
<dbReference type="Pfam" id="PF00528">
    <property type="entry name" value="BPD_transp_1"/>
    <property type="match status" value="1"/>
</dbReference>